<reference evidence="4" key="1">
    <citation type="journal article" date="2019" name="Int. J. Syst. Evol. Microbiol.">
        <title>The Global Catalogue of Microorganisms (GCM) 10K type strain sequencing project: providing services to taxonomists for standard genome sequencing and annotation.</title>
        <authorList>
            <consortium name="The Broad Institute Genomics Platform"/>
            <consortium name="The Broad Institute Genome Sequencing Center for Infectious Disease"/>
            <person name="Wu L."/>
            <person name="Ma J."/>
        </authorList>
    </citation>
    <scope>NUCLEOTIDE SEQUENCE [LARGE SCALE GENOMIC DNA]</scope>
    <source>
        <strain evidence="4">JCM 31047</strain>
    </source>
</reference>
<accession>A0A8H9GKF3</accession>
<feature type="domain" description="DDH" evidence="1">
    <location>
        <begin position="28"/>
        <end position="166"/>
    </location>
</feature>
<dbReference type="InterPro" id="IPR003156">
    <property type="entry name" value="DHHA1_dom"/>
</dbReference>
<evidence type="ECO:0000313" key="4">
    <source>
        <dbReference type="Proteomes" id="UP000600547"/>
    </source>
</evidence>
<evidence type="ECO:0000313" key="3">
    <source>
        <dbReference type="EMBL" id="GGM33215.1"/>
    </source>
</evidence>
<dbReference type="InterPro" id="IPR051319">
    <property type="entry name" value="Oligoribo/pAp-PDE_c-di-AMP_PDE"/>
</dbReference>
<sequence length="335" mass="35421">MQSMTDASSQTNDLQAVAQALLTHTGPIVVLSHENPDGDALGSVLGLTRALRQLGREVIAPMHVPRFLAFVPRPGELSERLSSWPEGAMAAVLDVDNNDHVRVAGADLSTFRGPVVNVDHHGTNARRADALAVDPGQPAAAVMVAELIDLLGARWTEEIATPLMLGLITDTGSFRFDSVTPQAFRAAARLREAGARLGWISDQLGQNPVTYYTLLREVLGTLEFLHGGRVVLARVDEAMLARAGAAWEDVENYVGMLRNAEGSQLAVMVKDFGDRVKLSLRSRAGLSAQNIAVALGGGGHVPAAGASLNQPWPEVAAQLDAAITAELARVDALGA</sequence>
<comment type="caution">
    <text evidence="3">The sequence shown here is derived from an EMBL/GenBank/DDBJ whole genome shotgun (WGS) entry which is preliminary data.</text>
</comment>
<organism evidence="3 4">
    <name type="scientific">Deinococcus arenae</name>
    <dbReference type="NCBI Taxonomy" id="1452751"/>
    <lineage>
        <taxon>Bacteria</taxon>
        <taxon>Thermotogati</taxon>
        <taxon>Deinococcota</taxon>
        <taxon>Deinococci</taxon>
        <taxon>Deinococcales</taxon>
        <taxon>Deinococcaceae</taxon>
        <taxon>Deinococcus</taxon>
    </lineage>
</organism>
<proteinExistence type="predicted"/>
<dbReference type="InterPro" id="IPR038763">
    <property type="entry name" value="DHH_sf"/>
</dbReference>
<keyword evidence="4" id="KW-1185">Reference proteome</keyword>
<dbReference type="Pfam" id="PF01368">
    <property type="entry name" value="DHH"/>
    <property type="match status" value="1"/>
</dbReference>
<evidence type="ECO:0000259" key="2">
    <source>
        <dbReference type="Pfam" id="PF02272"/>
    </source>
</evidence>
<dbReference type="SUPFAM" id="SSF64182">
    <property type="entry name" value="DHH phosphoesterases"/>
    <property type="match status" value="1"/>
</dbReference>
<feature type="domain" description="DHHA1" evidence="2">
    <location>
        <begin position="235"/>
        <end position="324"/>
    </location>
</feature>
<dbReference type="EMBL" id="BMQG01000002">
    <property type="protein sequence ID" value="GGM33215.1"/>
    <property type="molecule type" value="Genomic_DNA"/>
</dbReference>
<dbReference type="PANTHER" id="PTHR47618:SF1">
    <property type="entry name" value="BIFUNCTIONAL OLIGORIBONUCLEASE AND PAP PHOSPHATASE NRNA"/>
    <property type="match status" value="1"/>
</dbReference>
<dbReference type="GO" id="GO:0003676">
    <property type="term" value="F:nucleic acid binding"/>
    <property type="evidence" value="ECO:0007669"/>
    <property type="project" value="InterPro"/>
</dbReference>
<dbReference type="Pfam" id="PF02272">
    <property type="entry name" value="DHHA1"/>
    <property type="match status" value="1"/>
</dbReference>
<dbReference type="AlphaFoldDB" id="A0A8H9GKF3"/>
<dbReference type="Gene3D" id="3.10.310.30">
    <property type="match status" value="1"/>
</dbReference>
<name>A0A8H9GKF3_9DEIO</name>
<gene>
    <name evidence="3" type="ORF">GCM10008956_06810</name>
</gene>
<dbReference type="InterPro" id="IPR001667">
    <property type="entry name" value="DDH_dom"/>
</dbReference>
<dbReference type="Proteomes" id="UP000600547">
    <property type="component" value="Unassembled WGS sequence"/>
</dbReference>
<dbReference type="Gene3D" id="3.90.1640.10">
    <property type="entry name" value="inorganic pyrophosphatase (n-terminal core)"/>
    <property type="match status" value="1"/>
</dbReference>
<protein>
    <submittedName>
        <fullName evidence="3">Phosphoesterase</fullName>
    </submittedName>
</protein>
<dbReference type="PANTHER" id="PTHR47618">
    <property type="entry name" value="BIFUNCTIONAL OLIGORIBONUCLEASE AND PAP PHOSPHATASE NRNA"/>
    <property type="match status" value="1"/>
</dbReference>
<evidence type="ECO:0000259" key="1">
    <source>
        <dbReference type="Pfam" id="PF01368"/>
    </source>
</evidence>